<gene>
    <name evidence="2" type="ORF">ASIM_LOCUS8540</name>
</gene>
<dbReference type="Proteomes" id="UP000267096">
    <property type="component" value="Unassembled WGS sequence"/>
</dbReference>
<sequence length="80" mass="9430">MAAAECENLKTELSNSEHQRQVMEKKQQNMQHKLNKVLNELSEERSINKMLRDDQNKWTEKVNSLEMKNEALHDKFTAVS</sequence>
<reference evidence="2 3" key="2">
    <citation type="submission" date="2018-11" db="EMBL/GenBank/DDBJ databases">
        <authorList>
            <consortium name="Pathogen Informatics"/>
        </authorList>
    </citation>
    <scope>NUCLEOTIDE SEQUENCE [LARGE SCALE GENOMIC DNA]</scope>
</reference>
<protein>
    <submittedName>
        <fullName evidence="4">CCDC144C domain-containing protein</fullName>
    </submittedName>
</protein>
<dbReference type="OrthoDB" id="273556at2759"/>
<dbReference type="WBParaSite" id="ASIM_0000879001-mRNA-1">
    <property type="protein sequence ID" value="ASIM_0000879001-mRNA-1"/>
    <property type="gene ID" value="ASIM_0000879001"/>
</dbReference>
<reference evidence="4" key="1">
    <citation type="submission" date="2017-02" db="UniProtKB">
        <authorList>
            <consortium name="WormBaseParasite"/>
        </authorList>
    </citation>
    <scope>IDENTIFICATION</scope>
</reference>
<feature type="region of interest" description="Disordered" evidence="1">
    <location>
        <begin position="1"/>
        <end position="30"/>
    </location>
</feature>
<organism evidence="4">
    <name type="scientific">Anisakis simplex</name>
    <name type="common">Herring worm</name>
    <dbReference type="NCBI Taxonomy" id="6269"/>
    <lineage>
        <taxon>Eukaryota</taxon>
        <taxon>Metazoa</taxon>
        <taxon>Ecdysozoa</taxon>
        <taxon>Nematoda</taxon>
        <taxon>Chromadorea</taxon>
        <taxon>Rhabditida</taxon>
        <taxon>Spirurina</taxon>
        <taxon>Ascaridomorpha</taxon>
        <taxon>Ascaridoidea</taxon>
        <taxon>Anisakidae</taxon>
        <taxon>Anisakis</taxon>
        <taxon>Anisakis simplex complex</taxon>
    </lineage>
</organism>
<evidence type="ECO:0000313" key="4">
    <source>
        <dbReference type="WBParaSite" id="ASIM_0000879001-mRNA-1"/>
    </source>
</evidence>
<dbReference type="EMBL" id="UYRR01023470">
    <property type="protein sequence ID" value="VDK32654.1"/>
    <property type="molecule type" value="Genomic_DNA"/>
</dbReference>
<proteinExistence type="predicted"/>
<accession>A0A0M3JMA6</accession>
<keyword evidence="3" id="KW-1185">Reference proteome</keyword>
<evidence type="ECO:0000256" key="1">
    <source>
        <dbReference type="SAM" id="MobiDB-lite"/>
    </source>
</evidence>
<evidence type="ECO:0000313" key="2">
    <source>
        <dbReference type="EMBL" id="VDK32654.1"/>
    </source>
</evidence>
<feature type="compositionally biased region" description="Basic and acidic residues" evidence="1">
    <location>
        <begin position="7"/>
        <end position="27"/>
    </location>
</feature>
<dbReference type="AlphaFoldDB" id="A0A0M3JMA6"/>
<evidence type="ECO:0000313" key="3">
    <source>
        <dbReference type="Proteomes" id="UP000267096"/>
    </source>
</evidence>
<name>A0A0M3JMA6_ANISI</name>